<keyword evidence="2" id="KW-0677">Repeat</keyword>
<feature type="disulfide bond" evidence="9">
    <location>
        <begin position="1245"/>
        <end position="1255"/>
    </location>
</feature>
<feature type="domain" description="SRCR" evidence="12">
    <location>
        <begin position="1278"/>
        <end position="1378"/>
    </location>
</feature>
<feature type="disulfide bond" evidence="9">
    <location>
        <begin position="1303"/>
        <end position="1367"/>
    </location>
</feature>
<keyword evidence="3 9" id="KW-1015">Disulfide bond</keyword>
<feature type="disulfide bond" evidence="9">
    <location>
        <begin position="323"/>
        <end position="333"/>
    </location>
</feature>
<feature type="disulfide bond" evidence="9">
    <location>
        <begin position="689"/>
        <end position="753"/>
    </location>
</feature>
<feature type="disulfide bond" evidence="9">
    <location>
        <begin position="177"/>
        <end position="241"/>
    </location>
</feature>
<feature type="domain" description="SRCR" evidence="12">
    <location>
        <begin position="152"/>
        <end position="252"/>
    </location>
</feature>
<dbReference type="PANTHER" id="PTHR19331">
    <property type="entry name" value="SCAVENGER RECEPTOR DOMAIN-CONTAINING"/>
    <property type="match status" value="1"/>
</dbReference>
<evidence type="ECO:0000256" key="1">
    <source>
        <dbReference type="ARBA" id="ARBA00022729"/>
    </source>
</evidence>
<keyword evidence="10" id="KW-1133">Transmembrane helix</keyword>
<feature type="disulfide bond" evidence="9">
    <location>
        <begin position="88"/>
        <end position="149"/>
    </location>
</feature>
<feature type="domain" description="SRCR" evidence="12">
    <location>
        <begin position="664"/>
        <end position="764"/>
    </location>
</feature>
<feature type="disulfide bond" evidence="9">
    <location>
        <begin position="1009"/>
        <end position="1070"/>
    </location>
</feature>
<feature type="disulfide bond" evidence="9">
    <location>
        <begin position="1669"/>
        <end position="1679"/>
    </location>
</feature>
<accession>A0A9W7W9J2</accession>
<dbReference type="SMART" id="SM00034">
    <property type="entry name" value="CLECT"/>
    <property type="match status" value="1"/>
</dbReference>
<feature type="disulfide bond" evidence="9">
    <location>
        <begin position="600"/>
        <end position="661"/>
    </location>
</feature>
<dbReference type="PROSITE" id="PS00615">
    <property type="entry name" value="C_TYPE_LECTIN_1"/>
    <property type="match status" value="1"/>
</dbReference>
<dbReference type="InterPro" id="IPR018378">
    <property type="entry name" value="C-type_lectin_CS"/>
</dbReference>
<feature type="disulfide bond" evidence="9">
    <location>
        <begin position="1535"/>
        <end position="1596"/>
    </location>
</feature>
<dbReference type="FunFam" id="3.10.250.10:FF:000007">
    <property type="entry name" value="Soluble scavenger receptor cysteine-rich domain-containing protein SSC5D"/>
    <property type="match status" value="10"/>
</dbReference>
<dbReference type="PRINTS" id="PR00258">
    <property type="entry name" value="SPERACTRCPTR"/>
</dbReference>
<feature type="domain" description="SRCR" evidence="12">
    <location>
        <begin position="1805"/>
        <end position="1905"/>
    </location>
</feature>
<feature type="disulfide bond" evidence="9">
    <location>
        <begin position="1316"/>
        <end position="1377"/>
    </location>
</feature>
<feature type="disulfide bond" evidence="9">
    <location>
        <begin position="1728"/>
        <end position="1792"/>
    </location>
</feature>
<feature type="disulfide bond" evidence="9">
    <location>
        <begin position="426"/>
        <end position="436"/>
    </location>
</feature>
<dbReference type="InterPro" id="IPR001190">
    <property type="entry name" value="SRCR"/>
</dbReference>
<feature type="disulfide bond" evidence="9">
    <location>
        <begin position="485"/>
        <end position="549"/>
    </location>
</feature>
<evidence type="ECO:0000256" key="8">
    <source>
        <dbReference type="ARBA" id="ARBA00069168"/>
    </source>
</evidence>
<dbReference type="InterPro" id="IPR016186">
    <property type="entry name" value="C-type_lectin-like/link_sf"/>
</dbReference>
<keyword evidence="1" id="KW-0732">Signal</keyword>
<feature type="domain" description="SRCR" evidence="12">
    <location>
        <begin position="1497"/>
        <end position="1597"/>
    </location>
</feature>
<feature type="disulfide bond" evidence="9">
    <location>
        <begin position="1112"/>
        <end position="1173"/>
    </location>
</feature>
<dbReference type="GO" id="GO:0016020">
    <property type="term" value="C:membrane"/>
    <property type="evidence" value="ECO:0007669"/>
    <property type="project" value="InterPro"/>
</dbReference>
<evidence type="ECO:0000259" key="11">
    <source>
        <dbReference type="PROSITE" id="PS50041"/>
    </source>
</evidence>
<feature type="disulfide bond" evidence="9">
    <location>
        <begin position="996"/>
        <end position="1060"/>
    </location>
</feature>
<feature type="disulfide bond" evidence="9">
    <location>
        <begin position="1214"/>
        <end position="1275"/>
    </location>
</feature>
<feature type="disulfide bond" evidence="9">
    <location>
        <begin position="587"/>
        <end position="651"/>
    </location>
</feature>
<gene>
    <name evidence="13" type="ORF">IRJ41_021967</name>
</gene>
<feature type="disulfide bond" evidence="9">
    <location>
        <begin position="733"/>
        <end position="743"/>
    </location>
</feature>
<dbReference type="Pfam" id="PF00530">
    <property type="entry name" value="SRCR"/>
    <property type="match status" value="18"/>
</dbReference>
<dbReference type="InterPro" id="IPR016187">
    <property type="entry name" value="CTDL_fold"/>
</dbReference>
<comment type="caution">
    <text evidence="13">The sequence shown here is derived from an EMBL/GenBank/DDBJ whole genome shotgun (WGS) entry which is preliminary data.</text>
</comment>
<feature type="domain" description="SRCR" evidence="12">
    <location>
        <begin position="1600"/>
        <end position="1700"/>
    </location>
</feature>
<keyword evidence="14" id="KW-1185">Reference proteome</keyword>
<feature type="domain" description="SRCR" evidence="12">
    <location>
        <begin position="50"/>
        <end position="150"/>
    </location>
</feature>
<feature type="disulfide bond" evidence="9">
    <location>
        <begin position="1201"/>
        <end position="1265"/>
    </location>
</feature>
<dbReference type="Pfam" id="PF00059">
    <property type="entry name" value="Lectin_C"/>
    <property type="match status" value="1"/>
</dbReference>
<feature type="disulfide bond" evidence="9">
    <location>
        <begin position="221"/>
        <end position="231"/>
    </location>
</feature>
<feature type="domain" description="SRCR" evidence="12">
    <location>
        <begin position="1703"/>
        <end position="1803"/>
    </location>
</feature>
<evidence type="ECO:0000256" key="6">
    <source>
        <dbReference type="ARBA" id="ARBA00058074"/>
    </source>
</evidence>
<feature type="disulfide bond" evidence="9">
    <location>
        <begin position="292"/>
        <end position="353"/>
    </location>
</feature>
<feature type="disulfide bond" evidence="9">
    <location>
        <begin position="395"/>
        <end position="456"/>
    </location>
</feature>
<feature type="disulfide bond" evidence="9">
    <location>
        <begin position="1625"/>
        <end position="1689"/>
    </location>
</feature>
<feature type="domain" description="SRCR" evidence="12">
    <location>
        <begin position="254"/>
        <end position="354"/>
    </location>
</feature>
<feature type="domain" description="SRCR" evidence="12">
    <location>
        <begin position="1395"/>
        <end position="1495"/>
    </location>
</feature>
<feature type="disulfide bond" evidence="9">
    <location>
        <begin position="1741"/>
        <end position="1802"/>
    </location>
</feature>
<feature type="domain" description="SRCR" evidence="12">
    <location>
        <begin position="1176"/>
        <end position="1276"/>
    </location>
</feature>
<dbReference type="PANTHER" id="PTHR19331:SF465">
    <property type="entry name" value="EGG PEPTIDE SPERACT RECEPTOR"/>
    <property type="match status" value="1"/>
</dbReference>
<evidence type="ECO:0000313" key="13">
    <source>
        <dbReference type="EMBL" id="KAI7792166.1"/>
    </source>
</evidence>
<feature type="disulfide bond" evidence="9">
    <location>
        <begin position="1464"/>
        <end position="1474"/>
    </location>
</feature>
<keyword evidence="4" id="KW-0675">Receptor</keyword>
<keyword evidence="10" id="KW-0812">Transmembrane</keyword>
<feature type="disulfide bond" evidence="9">
    <location>
        <begin position="1843"/>
        <end position="1904"/>
    </location>
</feature>
<feature type="disulfide bond" evidence="9">
    <location>
        <begin position="938"/>
        <end position="948"/>
    </location>
</feature>
<evidence type="ECO:0000256" key="9">
    <source>
        <dbReference type="PROSITE-ProRule" id="PRU00196"/>
    </source>
</evidence>
<name>A0A9W7W9J2_TRIRA</name>
<feature type="disulfide bond" evidence="9">
    <location>
        <begin position="529"/>
        <end position="539"/>
    </location>
</feature>
<feature type="transmembrane region" description="Helical" evidence="10">
    <location>
        <begin position="20"/>
        <end position="39"/>
    </location>
</feature>
<dbReference type="InterPro" id="IPR001304">
    <property type="entry name" value="C-type_lectin-like"/>
</dbReference>
<feature type="disulfide bond" evidence="9">
    <location>
        <begin position="1874"/>
        <end position="1884"/>
    </location>
</feature>
<keyword evidence="5" id="KW-0325">Glycoprotein</keyword>
<evidence type="ECO:0000256" key="10">
    <source>
        <dbReference type="SAM" id="Phobius"/>
    </source>
</evidence>
<comment type="function">
    <text evidence="6">Binds to extracellular matrix proteins. Binds to pathogen-associated molecular patterns (PAMPs) present on the cell walls of Gram-positive and Gram-negative bacteria and fungi, behaving as a pattern recognition receptor (PRR). Induces bacterial and fungal aggregation and subsequent inhibition of PAMP-induced cytokine release. Does not possess intrinsic bactericidal activity. May play a role in the innate defense and homeostasis of certain epithelial surfaces.</text>
</comment>
<feature type="disulfide bond" evidence="9">
    <location>
        <begin position="1420"/>
        <end position="1484"/>
    </location>
</feature>
<feature type="domain" description="C-type lectin" evidence="11">
    <location>
        <begin position="1903"/>
        <end position="2023"/>
    </location>
</feature>
<feature type="disulfide bond" evidence="9">
    <location>
        <begin position="75"/>
        <end position="139"/>
    </location>
</feature>
<evidence type="ECO:0000256" key="3">
    <source>
        <dbReference type="ARBA" id="ARBA00023157"/>
    </source>
</evidence>
<proteinExistence type="predicted"/>
<feature type="disulfide bond" evidence="9">
    <location>
        <begin position="190"/>
        <end position="251"/>
    </location>
</feature>
<feature type="disulfide bond" evidence="9">
    <location>
        <begin position="1433"/>
        <end position="1494"/>
    </location>
</feature>
<feature type="disulfide bond" evidence="9">
    <location>
        <begin position="907"/>
        <end position="968"/>
    </location>
</feature>
<evidence type="ECO:0000256" key="2">
    <source>
        <dbReference type="ARBA" id="ARBA00022737"/>
    </source>
</evidence>
<feature type="domain" description="SRCR" evidence="12">
    <location>
        <begin position="460"/>
        <end position="560"/>
    </location>
</feature>
<feature type="disulfide bond" evidence="9">
    <location>
        <begin position="1566"/>
        <end position="1576"/>
    </location>
</feature>
<feature type="disulfide bond" evidence="9">
    <location>
        <begin position="119"/>
        <end position="129"/>
    </location>
</feature>
<feature type="disulfide bond" evidence="9">
    <location>
        <begin position="1830"/>
        <end position="1894"/>
    </location>
</feature>
<dbReference type="Gene3D" id="3.10.250.10">
    <property type="entry name" value="SRCR-like domain"/>
    <property type="match status" value="18"/>
</dbReference>
<dbReference type="PROSITE" id="PS00420">
    <property type="entry name" value="SRCR_1"/>
    <property type="match status" value="16"/>
</dbReference>
<feature type="disulfide bond" evidence="9">
    <location>
        <begin position="1638"/>
        <end position="1699"/>
    </location>
</feature>
<protein>
    <recommendedName>
        <fullName evidence="8">Soluble scavenger receptor cysteine-rich domain-containing protein SSC5D</fullName>
    </recommendedName>
</protein>
<evidence type="ECO:0000256" key="4">
    <source>
        <dbReference type="ARBA" id="ARBA00023170"/>
    </source>
</evidence>
<feature type="domain" description="SRCR" evidence="12">
    <location>
        <begin position="1074"/>
        <end position="1174"/>
    </location>
</feature>
<feature type="disulfide bond" evidence="9">
    <location>
        <begin position="1522"/>
        <end position="1586"/>
    </location>
</feature>
<keyword evidence="10" id="KW-0472">Membrane</keyword>
<dbReference type="FunFam" id="3.10.250.10:FF:000006">
    <property type="entry name" value="neurotrypsin isoform X2"/>
    <property type="match status" value="8"/>
</dbReference>
<feature type="disulfide bond" evidence="9">
    <location>
        <begin position="894"/>
        <end position="958"/>
    </location>
</feature>
<feature type="disulfide bond" evidence="9">
    <location>
        <begin position="279"/>
        <end position="343"/>
    </location>
</feature>
<evidence type="ECO:0000256" key="5">
    <source>
        <dbReference type="ARBA" id="ARBA00023180"/>
    </source>
</evidence>
<dbReference type="InterPro" id="IPR036772">
    <property type="entry name" value="SRCR-like_dom_sf"/>
</dbReference>
<feature type="disulfide bond" evidence="9">
    <location>
        <begin position="836"/>
        <end position="846"/>
    </location>
</feature>
<feature type="disulfide bond" evidence="9">
    <location>
        <begin position="498"/>
        <end position="559"/>
    </location>
</feature>
<feature type="disulfide bond" evidence="9">
    <location>
        <begin position="631"/>
        <end position="641"/>
    </location>
</feature>
<feature type="domain" description="SRCR" evidence="12">
    <location>
        <begin position="971"/>
        <end position="1071"/>
    </location>
</feature>
<dbReference type="EMBL" id="JAFHDT010000024">
    <property type="protein sequence ID" value="KAI7792166.1"/>
    <property type="molecule type" value="Genomic_DNA"/>
</dbReference>
<feature type="disulfide bond" evidence="9">
    <location>
        <begin position="792"/>
        <end position="856"/>
    </location>
</feature>
<sequence length="2023" mass="218784">LFDKEFKTRGSKSTVGLHVILQHIFLASMLWSLILFLLLGRTTATSGGEIRLVNGDNSCSGRVEVLHNGTWGTVCDDFWDESDAAVVCRELGCGDVIEANSFAFFGEGLGQIWMDNVHCLGSESTLKNCSANGWGVHDCGHYEDAGVICQSVKLINGTHSCSGRVEVLHNGRWGKVCDDFWDLSDAAVVCRELGCGNAIEAKSDAYFGQGSGQIWMDNVTCDGTESTLKRCRSNGWGVHDCGHHKDAGVICQYVRLVNGDNSCSGRVEVLHNGTWGTVCHNGWDLSDAAVVCRELGCGNVTEETSLAHSVYGSGQIWMDNVGCDGTESTLKSCRSDGWGVHDCWYYGDAGVICQPLVRLVNGSNSCSGRVEVLHDGQWGTVCDDFWDLSDAAVVCRELGCGDVVEAKSLAFFGEGSGQIWMDNVNCIGTESSLKSCRSAGWGVHDCGHHKDAGVICQSFVRLVNGDNSCSGRVEVLHDGRWGTVCDDFWDLSDAAVVCRELDCGDVKEVKSYAYFGQGSGQIWMDNMNCNGTESTLKNCRSNGWGVHDCSHYEDAGVICQSVKLVNGDNSCSGRVEVLHDGRWGTVCDDGWDLSDGAVVCRELGCGDVLEAKSYAYFGQGSGQIWMDNVNCTGSESTLKNCSASERGVHDCGHHEDAGALCQTVKLVNGDNSCSGRVEVLHDGRWGTVCDDGWDLSDAAVVCRELGCEDGLEVKNFAYFGQGLGKIWMDNVNCTGAESTLKSCRSNGWGVHDCGHHKDAGVICQHYLRLVNGSNSCSGRVEVLHDGRWGTVCDDGWDLSDAAVVCRELGCGDVIEAKGDAYFGKGSGQIWMDNVNCTGSESTLKNCSANGLGVHNCGHDKDAGAICQSVKLVNGDNSCSGRVEVLHDGRWGTVCDDGWDLSDAAVVCRELGCGNVIEVKSNAYFGQGSGQIWMDNVNCNGTESTLKRCRSNGWGVHDCGHHRDTGVICQSVRLVNGSNSCSGRVEVLHNGRWGTICDDFWDLSDAAVVCRELGCGDDIEAKSFAHFGQGSGQIWMDNVICDGTESTLKRCRSNGWGVHECGHHKDAGVICQSFVRLVNGDNSCSGRVEVLHDGRWGTVCDDFWDLSDAAVVCRELGCGDVKEVKSYAYFGQGSGQIWMDNMNCNGTESTLKNCRSNGWGVHDCSHYEDAGVICQSVKLVNGDNSCSGRVEVLHDGRWGTVCDDGWDLSDGAVVCRELGCGDVLEAKSYAYFGQGSGQIWMDNVNCTGSESTLKNCSASERGVHDCGHHEDAGALCQTVKLVNGDNSCSGRVEVLHDGRWGTVCDDGWDLSDAAVVCRELGCGDAIEAKGGAYFGQGSGQIWMDNVNCNWSESTLLNCSANGWGVHDCGHHKDAGVICRLCDDGWDLSDAAVVSYVRLMNGENSCSGRLEVLHNGRWGTVCDDFWDLSDAAVVCRELGCGKVIEAKSYAYFGQGSGQIWMDNVICDGTESTLKRCRSNGWGVHNCGHYEDAGVICQSVKLVNGNNSCSGRVEVLHDGRWGTVCDDGWDLSDAAVVCRELGCEDGIEVKNFAYFGQGLGKIWMDNVNCTGAESTLKSCRSNGWGVHDCGHHKDAGVICQHYLRLVNGSNSCSGRVEVLHDGRWGTVCDDGWDLSDAAVVCRELGCGDVIEAKGDAYFGQGSGQIWMDNVNCNGTESTLKRCRSNGWGVHDCGHHKDAGVICQSFVRLVNGDNSCSGRVEVLHDGRWGTVCDDGWDLSDAAVVCRELGCGDAIEAKSDAYFGQGSGSIWMDNVNCDGTQSTLKRCRSNGWGVHDCSHYEDAGVICQSVRLVNGINSCSGRVEVLHDGRWGTVCDDFWDLSDAAVVCRELGCKHVLEAKGGAHFGQGSGQIWMNNVNCTGSESTLKNCSANGLGVHDCGHDKDAGVICQYNFIYINESKSWIDALHYCRSHHQTLVHVLNDTAQMYITRMLRGKQVTNGVWIGLERNMLFHSSPWLWTGGPYVDYAMWHPNFPVDPMSNYCGKILTRNNTFGWMDACCFERLPFICQ</sequence>
<dbReference type="PROSITE" id="PS50041">
    <property type="entry name" value="C_TYPE_LECTIN_2"/>
    <property type="match status" value="1"/>
</dbReference>
<evidence type="ECO:0000256" key="7">
    <source>
        <dbReference type="ARBA" id="ARBA00064153"/>
    </source>
</evidence>
<feature type="non-terminal residue" evidence="13">
    <location>
        <position position="2023"/>
    </location>
</feature>
<feature type="non-terminal residue" evidence="13">
    <location>
        <position position="1"/>
    </location>
</feature>
<dbReference type="SMART" id="SM00202">
    <property type="entry name" value="SR"/>
    <property type="match status" value="18"/>
</dbReference>
<dbReference type="PROSITE" id="PS50287">
    <property type="entry name" value="SRCR_2"/>
    <property type="match status" value="18"/>
</dbReference>
<feature type="domain" description="SRCR" evidence="12">
    <location>
        <begin position="869"/>
        <end position="969"/>
    </location>
</feature>
<feature type="domain" description="SRCR" evidence="12">
    <location>
        <begin position="357"/>
        <end position="457"/>
    </location>
</feature>
<organism evidence="13 14">
    <name type="scientific">Triplophysa rosa</name>
    <name type="common">Cave loach</name>
    <dbReference type="NCBI Taxonomy" id="992332"/>
    <lineage>
        <taxon>Eukaryota</taxon>
        <taxon>Metazoa</taxon>
        <taxon>Chordata</taxon>
        <taxon>Craniata</taxon>
        <taxon>Vertebrata</taxon>
        <taxon>Euteleostomi</taxon>
        <taxon>Actinopterygii</taxon>
        <taxon>Neopterygii</taxon>
        <taxon>Teleostei</taxon>
        <taxon>Ostariophysi</taxon>
        <taxon>Cypriniformes</taxon>
        <taxon>Nemacheilidae</taxon>
        <taxon>Triplophysa</taxon>
    </lineage>
</organism>
<feature type="disulfide bond" evidence="9">
    <location>
        <begin position="1772"/>
        <end position="1782"/>
    </location>
</feature>
<evidence type="ECO:0000259" key="12">
    <source>
        <dbReference type="PROSITE" id="PS50287"/>
    </source>
</evidence>
<feature type="disulfide bond" evidence="9">
    <location>
        <begin position="805"/>
        <end position="866"/>
    </location>
</feature>
<dbReference type="SUPFAM" id="SSF56487">
    <property type="entry name" value="SRCR-like"/>
    <property type="match status" value="18"/>
</dbReference>
<dbReference type="CDD" id="cd00037">
    <property type="entry name" value="CLECT"/>
    <property type="match status" value="1"/>
</dbReference>
<feature type="domain" description="SRCR" evidence="12">
    <location>
        <begin position="767"/>
        <end position="867"/>
    </location>
</feature>
<dbReference type="Gene3D" id="3.10.100.10">
    <property type="entry name" value="Mannose-Binding Protein A, subunit A"/>
    <property type="match status" value="1"/>
</dbReference>
<dbReference type="SUPFAM" id="SSF56436">
    <property type="entry name" value="C-type lectin-like"/>
    <property type="match status" value="1"/>
</dbReference>
<dbReference type="Proteomes" id="UP001059041">
    <property type="component" value="Linkage Group LG24"/>
</dbReference>
<reference evidence="13" key="1">
    <citation type="submission" date="2021-02" db="EMBL/GenBank/DDBJ databases">
        <title>Comparative genomics reveals that relaxation of natural selection precedes convergent phenotypic evolution of cavefish.</title>
        <authorList>
            <person name="Peng Z."/>
        </authorList>
    </citation>
    <scope>NUCLEOTIDE SEQUENCE</scope>
    <source>
        <tissue evidence="13">Muscle</tissue>
    </source>
</reference>
<feature type="disulfide bond" evidence="9">
    <location>
        <begin position="382"/>
        <end position="446"/>
    </location>
</feature>
<evidence type="ECO:0000313" key="14">
    <source>
        <dbReference type="Proteomes" id="UP001059041"/>
    </source>
</evidence>
<feature type="disulfide bond" evidence="9">
    <location>
        <begin position="1099"/>
        <end position="1163"/>
    </location>
</feature>
<feature type="disulfide bond" evidence="9">
    <location>
        <begin position="702"/>
        <end position="763"/>
    </location>
</feature>
<feature type="domain" description="SRCR" evidence="12">
    <location>
        <begin position="562"/>
        <end position="662"/>
    </location>
</feature>
<feature type="disulfide bond" evidence="9">
    <location>
        <begin position="1347"/>
        <end position="1357"/>
    </location>
</feature>
<comment type="subunit">
    <text evidence="7">Interacts with LGALS1 and laminin.</text>
</comment>
<feature type="disulfide bond" evidence="9">
    <location>
        <begin position="1040"/>
        <end position="1050"/>
    </location>
</feature>
<feature type="disulfide bond" evidence="9">
    <location>
        <begin position="1143"/>
        <end position="1153"/>
    </location>
</feature>